<organism evidence="12 13">
    <name type="scientific">Streptomyces dengpaensis</name>
    <dbReference type="NCBI Taxonomy" id="2049881"/>
    <lineage>
        <taxon>Bacteria</taxon>
        <taxon>Bacillati</taxon>
        <taxon>Actinomycetota</taxon>
        <taxon>Actinomycetes</taxon>
        <taxon>Kitasatosporales</taxon>
        <taxon>Streptomycetaceae</taxon>
        <taxon>Streptomyces</taxon>
    </lineage>
</organism>
<name>A0ABN5HYY2_9ACTN</name>
<feature type="domain" description="Rieske" evidence="11">
    <location>
        <begin position="63"/>
        <end position="155"/>
    </location>
</feature>
<dbReference type="RefSeq" id="WP_099498796.1">
    <property type="nucleotide sequence ID" value="NZ_CP026652.1"/>
</dbReference>
<evidence type="ECO:0000256" key="1">
    <source>
        <dbReference type="ARBA" id="ARBA00002494"/>
    </source>
</evidence>
<evidence type="ECO:0000256" key="5">
    <source>
        <dbReference type="ARBA" id="ARBA00023004"/>
    </source>
</evidence>
<evidence type="ECO:0000259" key="11">
    <source>
        <dbReference type="PROSITE" id="PS51296"/>
    </source>
</evidence>
<reference evidence="12 13" key="1">
    <citation type="submission" date="2018-02" db="EMBL/GenBank/DDBJ databases">
        <title>Complete genome sequence of Streptomyces dengpaensis, the producer of angucyclines.</title>
        <authorList>
            <person name="Yumei L."/>
        </authorList>
    </citation>
    <scope>NUCLEOTIDE SEQUENCE [LARGE SCALE GENOMIC DNA]</scope>
    <source>
        <strain evidence="12 13">XZHG99</strain>
    </source>
</reference>
<dbReference type="InterPro" id="IPR036922">
    <property type="entry name" value="Rieske_2Fe-2S_sf"/>
</dbReference>
<evidence type="ECO:0000256" key="7">
    <source>
        <dbReference type="ARBA" id="ARBA00023157"/>
    </source>
</evidence>
<dbReference type="CDD" id="cd03467">
    <property type="entry name" value="Rieske"/>
    <property type="match status" value="1"/>
</dbReference>
<keyword evidence="7" id="KW-1015">Disulfide bond</keyword>
<keyword evidence="13" id="KW-1185">Reference proteome</keyword>
<dbReference type="Pfam" id="PF00355">
    <property type="entry name" value="Rieske"/>
    <property type="match status" value="1"/>
</dbReference>
<dbReference type="InterPro" id="IPR017941">
    <property type="entry name" value="Rieske_2Fe-2S"/>
</dbReference>
<comment type="function">
    <text evidence="1">Iron-sulfur subunit of the cytochrome bc1 complex, an essential component of the respiratory electron transport chain required for ATP synthesis. The bc1 complex catalyzes the oxidation of menaquinol and the reduction of cytochrome c in the respiratory chain. The bc1 complex operates through a Q-cycle mechanism that couples electron transfer to generation of the proton gradient that drives ATP synthesis.</text>
</comment>
<keyword evidence="3" id="KW-0001">2Fe-2S</keyword>
<dbReference type="Gene3D" id="2.102.10.10">
    <property type="entry name" value="Rieske [2Fe-2S] iron-sulphur domain"/>
    <property type="match status" value="1"/>
</dbReference>
<dbReference type="SUPFAM" id="SSF50022">
    <property type="entry name" value="ISP domain"/>
    <property type="match status" value="1"/>
</dbReference>
<evidence type="ECO:0000256" key="9">
    <source>
        <dbReference type="ARBA" id="ARBA00034078"/>
    </source>
</evidence>
<keyword evidence="5" id="KW-0408">Iron</keyword>
<dbReference type="PANTHER" id="PTHR10134">
    <property type="entry name" value="CYTOCHROME B-C1 COMPLEX SUBUNIT RIESKE, MITOCHONDRIAL"/>
    <property type="match status" value="1"/>
</dbReference>
<protein>
    <recommendedName>
        <fullName evidence="2">Cytochrome bc1 complex Rieske iron-sulfur subunit</fullName>
    </recommendedName>
    <alternativeName>
        <fullName evidence="8">Cytochrome bc1 reductase complex subunit QcrA</fullName>
    </alternativeName>
</protein>
<gene>
    <name evidence="12" type="ORF">C4B68_08610</name>
</gene>
<dbReference type="InterPro" id="IPR005805">
    <property type="entry name" value="Rieske_Fe-S_prot_C"/>
</dbReference>
<evidence type="ECO:0000256" key="8">
    <source>
        <dbReference type="ARBA" id="ARBA00029586"/>
    </source>
</evidence>
<feature type="region of interest" description="Disordered" evidence="10">
    <location>
        <begin position="36"/>
        <end position="65"/>
    </location>
</feature>
<dbReference type="InterPro" id="IPR014349">
    <property type="entry name" value="Rieske_Fe-S_prot"/>
</dbReference>
<dbReference type="EMBL" id="CP026652">
    <property type="protein sequence ID" value="AVH55823.1"/>
    <property type="molecule type" value="Genomic_DNA"/>
</dbReference>
<dbReference type="PRINTS" id="PR00162">
    <property type="entry name" value="RIESKE"/>
</dbReference>
<evidence type="ECO:0000313" key="13">
    <source>
        <dbReference type="Proteomes" id="UP000238413"/>
    </source>
</evidence>
<keyword evidence="4" id="KW-0479">Metal-binding</keyword>
<evidence type="ECO:0000313" key="12">
    <source>
        <dbReference type="EMBL" id="AVH55823.1"/>
    </source>
</evidence>
<dbReference type="PROSITE" id="PS51318">
    <property type="entry name" value="TAT"/>
    <property type="match status" value="1"/>
</dbReference>
<evidence type="ECO:0000256" key="6">
    <source>
        <dbReference type="ARBA" id="ARBA00023014"/>
    </source>
</evidence>
<dbReference type="InterPro" id="IPR006311">
    <property type="entry name" value="TAT_signal"/>
</dbReference>
<sequence>MAETSGIPGDVNRRTVVAGVGTAGLAAALTACGTNDKEQAPSQNTATPTQSGAPSKAAGTGGTVLGKTSDIPVGGGMVYAKAKVVVTQPTSGDFKGFSAICTHQGCTVNKVQDGEILCPCHKSKFKITDGGVAEGPATKPLPAAEVTVADGTIRLA</sequence>
<keyword evidence="6" id="KW-0411">Iron-sulfur</keyword>
<accession>A0ABN5HYY2</accession>
<comment type="cofactor">
    <cofactor evidence="9">
        <name>[2Fe-2S] cluster</name>
        <dbReference type="ChEBI" id="CHEBI:190135"/>
    </cofactor>
</comment>
<evidence type="ECO:0000256" key="2">
    <source>
        <dbReference type="ARBA" id="ARBA00015816"/>
    </source>
</evidence>
<dbReference type="Proteomes" id="UP000238413">
    <property type="component" value="Chromosome"/>
</dbReference>
<feature type="compositionally biased region" description="Polar residues" evidence="10">
    <location>
        <begin position="40"/>
        <end position="53"/>
    </location>
</feature>
<evidence type="ECO:0000256" key="4">
    <source>
        <dbReference type="ARBA" id="ARBA00022723"/>
    </source>
</evidence>
<evidence type="ECO:0000256" key="3">
    <source>
        <dbReference type="ARBA" id="ARBA00022714"/>
    </source>
</evidence>
<evidence type="ECO:0000256" key="10">
    <source>
        <dbReference type="SAM" id="MobiDB-lite"/>
    </source>
</evidence>
<proteinExistence type="predicted"/>
<dbReference type="PROSITE" id="PS51296">
    <property type="entry name" value="RIESKE"/>
    <property type="match status" value="1"/>
</dbReference>